<dbReference type="PANTHER" id="PTHR13799:SF14">
    <property type="entry name" value="GTP CYCLOHYDROLASE 1 TYPE 2 HOMOLOG"/>
    <property type="match status" value="1"/>
</dbReference>
<evidence type="ECO:0000313" key="5">
    <source>
        <dbReference type="Proteomes" id="UP000718564"/>
    </source>
</evidence>
<dbReference type="EMBL" id="QMEB01000262">
    <property type="protein sequence ID" value="NMG22462.1"/>
    <property type="molecule type" value="Genomic_DNA"/>
</dbReference>
<comment type="caution">
    <text evidence="4">The sequence shown here is derived from an EMBL/GenBank/DDBJ whole genome shotgun (WGS) entry which is preliminary data.</text>
</comment>
<organism evidence="4 5">
    <name type="scientific">Brasilonema bromeliae SPC951</name>
    <dbReference type="NCBI Taxonomy" id="385972"/>
    <lineage>
        <taxon>Bacteria</taxon>
        <taxon>Bacillati</taxon>
        <taxon>Cyanobacteriota</taxon>
        <taxon>Cyanophyceae</taxon>
        <taxon>Nostocales</taxon>
        <taxon>Scytonemataceae</taxon>
        <taxon>Brasilonema</taxon>
        <taxon>Bromeliae group (in: Brasilonema)</taxon>
    </lineage>
</organism>
<accession>A0ABX1PFC1</accession>
<gene>
    <name evidence="4" type="ORF">DP116_24640</name>
</gene>
<name>A0ABX1PFC1_9CYAN</name>
<dbReference type="Gene3D" id="3.40.1390.30">
    <property type="entry name" value="NIF3 (NGG1p interacting factor 3)-like"/>
    <property type="match status" value="2"/>
</dbReference>
<dbReference type="InterPro" id="IPR036069">
    <property type="entry name" value="DUF34/NIF3_sf"/>
</dbReference>
<keyword evidence="3" id="KW-0479">Metal-binding</keyword>
<dbReference type="RefSeq" id="WP_169157658.1">
    <property type="nucleotide sequence ID" value="NZ_CAWPJE010000263.1"/>
</dbReference>
<evidence type="ECO:0000256" key="2">
    <source>
        <dbReference type="ARBA" id="ARBA00022112"/>
    </source>
</evidence>
<dbReference type="SUPFAM" id="SSF102705">
    <property type="entry name" value="NIF3 (NGG1p interacting factor 3)-like"/>
    <property type="match status" value="1"/>
</dbReference>
<evidence type="ECO:0000256" key="3">
    <source>
        <dbReference type="ARBA" id="ARBA00022723"/>
    </source>
</evidence>
<dbReference type="InterPro" id="IPR002678">
    <property type="entry name" value="DUF34/NIF3"/>
</dbReference>
<protein>
    <recommendedName>
        <fullName evidence="2">GTP cyclohydrolase 1 type 2 homolog</fullName>
    </recommendedName>
</protein>
<dbReference type="Pfam" id="PF01784">
    <property type="entry name" value="DUF34_NIF3"/>
    <property type="match status" value="1"/>
</dbReference>
<keyword evidence="5" id="KW-1185">Reference proteome</keyword>
<evidence type="ECO:0000313" key="4">
    <source>
        <dbReference type="EMBL" id="NMG22462.1"/>
    </source>
</evidence>
<evidence type="ECO:0000256" key="1">
    <source>
        <dbReference type="ARBA" id="ARBA00006964"/>
    </source>
</evidence>
<comment type="similarity">
    <text evidence="1">Belongs to the GTP cyclohydrolase I type 2/NIF3 family.</text>
</comment>
<dbReference type="Proteomes" id="UP000718564">
    <property type="component" value="Unassembled WGS sequence"/>
</dbReference>
<dbReference type="PANTHER" id="PTHR13799">
    <property type="entry name" value="NGG1 INTERACTING FACTOR 3"/>
    <property type="match status" value="1"/>
</dbReference>
<proteinExistence type="inferred from homology"/>
<reference evidence="4 5" key="1">
    <citation type="submission" date="2018-06" db="EMBL/GenBank/DDBJ databases">
        <title>Comparative genomics of Brasilonema spp. strains.</title>
        <authorList>
            <person name="Alvarenga D.O."/>
            <person name="Fiore M.F."/>
            <person name="Varani A.M."/>
        </authorList>
    </citation>
    <scope>NUCLEOTIDE SEQUENCE [LARGE SCALE GENOMIC DNA]</scope>
    <source>
        <strain evidence="4 5">SPC951</strain>
    </source>
</reference>
<sequence length="241" mass="26881">MITGSNLILLQEIAEFLDQFFAVERYSQEERGGVYLPSTRPVRRLGLVLEPCAQLQEWTNTQHLDALFLHRPWKLEPEQLSPDIGVISYHLPFDERLTFSFNPRLAQVLGMSSLEVLGKKDGRAIGMIGEIPTQSFAHFGHCVNQIFAGHEQVRAAQSAEVTRVAVVGAMTDLLVREAATRGANVYITGQLRQPAEQALLETKIGVIAVGHRRGEVWGLRSLAGVLRERWSSLEVVVPHHS</sequence>